<gene>
    <name evidence="2" type="ORF">ONE63_007632</name>
</gene>
<evidence type="ECO:0000313" key="3">
    <source>
        <dbReference type="Proteomes" id="UP001075354"/>
    </source>
</evidence>
<dbReference type="EMBL" id="JAPTSV010000005">
    <property type="protein sequence ID" value="KAJ1527672.1"/>
    <property type="molecule type" value="Genomic_DNA"/>
</dbReference>
<dbReference type="AlphaFoldDB" id="A0AAV7XSE3"/>
<name>A0AAV7XSE3_9NEOP</name>
<reference evidence="2" key="1">
    <citation type="submission" date="2022-12" db="EMBL/GenBank/DDBJ databases">
        <title>Chromosome-level genome assembly of the bean flower thrips Megalurothrips usitatus.</title>
        <authorList>
            <person name="Ma L."/>
            <person name="Liu Q."/>
            <person name="Li H."/>
            <person name="Cai W."/>
        </authorList>
    </citation>
    <scope>NUCLEOTIDE SEQUENCE</scope>
    <source>
        <strain evidence="2">Cailab_2022a</strain>
    </source>
</reference>
<feature type="region of interest" description="Disordered" evidence="1">
    <location>
        <begin position="68"/>
        <end position="144"/>
    </location>
</feature>
<accession>A0AAV7XSE3</accession>
<comment type="caution">
    <text evidence="2">The sequence shown here is derived from an EMBL/GenBank/DDBJ whole genome shotgun (WGS) entry which is preliminary data.</text>
</comment>
<evidence type="ECO:0000256" key="1">
    <source>
        <dbReference type="SAM" id="MobiDB-lite"/>
    </source>
</evidence>
<dbReference type="Gene3D" id="1.10.150.50">
    <property type="entry name" value="Transcription Factor, Ets-1"/>
    <property type="match status" value="1"/>
</dbReference>
<feature type="compositionally biased region" description="Low complexity" evidence="1">
    <location>
        <begin position="104"/>
        <end position="120"/>
    </location>
</feature>
<dbReference type="InterPro" id="IPR013761">
    <property type="entry name" value="SAM/pointed_sf"/>
</dbReference>
<evidence type="ECO:0000313" key="2">
    <source>
        <dbReference type="EMBL" id="KAJ1527672.1"/>
    </source>
</evidence>
<proteinExistence type="predicted"/>
<feature type="region of interest" description="Disordered" evidence="1">
    <location>
        <begin position="267"/>
        <end position="297"/>
    </location>
</feature>
<organism evidence="2 3">
    <name type="scientific">Megalurothrips usitatus</name>
    <name type="common">bean blossom thrips</name>
    <dbReference type="NCBI Taxonomy" id="439358"/>
    <lineage>
        <taxon>Eukaryota</taxon>
        <taxon>Metazoa</taxon>
        <taxon>Ecdysozoa</taxon>
        <taxon>Arthropoda</taxon>
        <taxon>Hexapoda</taxon>
        <taxon>Insecta</taxon>
        <taxon>Pterygota</taxon>
        <taxon>Neoptera</taxon>
        <taxon>Paraneoptera</taxon>
        <taxon>Thysanoptera</taxon>
        <taxon>Terebrantia</taxon>
        <taxon>Thripoidea</taxon>
        <taxon>Thripidae</taxon>
        <taxon>Megalurothrips</taxon>
    </lineage>
</organism>
<keyword evidence="3" id="KW-1185">Reference proteome</keyword>
<protein>
    <submittedName>
        <fullName evidence="2">Uncharacterized protein</fullName>
    </submittedName>
</protein>
<dbReference type="Proteomes" id="UP001075354">
    <property type="component" value="Chromosome 5"/>
</dbReference>
<sequence>MCDAFVEELLRRWGVPQLLDRCKEQELDLEALRSLEEEVIAELVPLIGPRCKFRKAWRAWVDAGAPVPAGPAGPAPGQQQGPARSPPSSSPAAAPSGCDAHDTPSASTSAAAPSSVPWSSKRSKPTPPAASGESQPSNSHDQVDVRKEVSVYLEGKIVYEGDPSSGWLVAEGQISKTGSPWEQRFIKTEPAEDVLPEMEPMAGRQETSSSKGPRFQLQGRISLSLQDFAEVPSFMLSTMDENCAMSEGQQQFFQQMQQDTENYSMVGPSYSAPEIPEPVSAPLTRRPKRSRSDKMDLESLLNSSSKGKMILSLYQQRGSLDGPARQTLTDLVIAEELREDLNMKITSQRFQEIAEQIVEVFPGENVDTYYCNDRSLGDRPGGKGKLTSKYYNTRRQLAKTGVICRGANKDRKQIFQQGTYAALECTPQEEDTALKNIRWLQSLGWHSELSLQDVDMAFEKWQGSWKTRFLRIFTQGHQPLVYLDTFPILRMPIGEKLVRADFDNLFKHAGNRMIGYWAGFSQSIFTMMAEDYRKSIPLLDHVKRNVVTAEGKQIGALLLLPSLLPVTTCKGSTDSSELWRPTRQEAQDGFLLHVKEDSDVSGALERHFCRMRLLGHPVSPLPVIVGQSLDKLQTAFVAIDENTAFYVSNGVHAVDLCFKCFHALQVAYPPQAQNVWLFLQHAVYQVATPTDRVSVAVNSLLADFGFRPMPSVASWDQVLNG</sequence>